<dbReference type="OrthoDB" id="785070at2759"/>
<dbReference type="InterPro" id="IPR045843">
    <property type="entry name" value="IND-like"/>
</dbReference>
<dbReference type="InterPro" id="IPR011598">
    <property type="entry name" value="bHLH_dom"/>
</dbReference>
<evidence type="ECO:0000256" key="4">
    <source>
        <dbReference type="ARBA" id="ARBA00023163"/>
    </source>
</evidence>
<dbReference type="Gene3D" id="4.10.280.10">
    <property type="entry name" value="Helix-loop-helix DNA-binding domain"/>
    <property type="match status" value="1"/>
</dbReference>
<dbReference type="PANTHER" id="PTHR16223">
    <property type="entry name" value="TRANSCRIPTION FACTOR BHLH83-RELATED"/>
    <property type="match status" value="1"/>
</dbReference>
<dbReference type="FunFam" id="4.10.280.10:FF:000075">
    <property type="entry name" value="Transcription factor bHLH113 family"/>
    <property type="match status" value="1"/>
</dbReference>
<sequence>MTELRRSISPVDEENLRSTASKRPRVDLSMSNKERKEKFGERIAALQQLVSPYGKTDTASVLLEAMDYIKFLHEQVKVLSAPYLHNTPIDRMETRRDKDQVRIWLIEEAEHHGIGRYQIFIYDKNLHAYNCRLSAYVLAYLWSTRLNKNTGHGQYSLRSKGLCLVPTSYTAGLPRGNGADIWAPTKSSSPRY</sequence>
<dbReference type="InterPro" id="IPR045239">
    <property type="entry name" value="bHLH95_bHLH"/>
</dbReference>
<dbReference type="SMART" id="SM00353">
    <property type="entry name" value="HLH"/>
    <property type="match status" value="1"/>
</dbReference>
<name>A0A9Q1KM25_9CARY</name>
<dbReference type="SUPFAM" id="SSF47459">
    <property type="entry name" value="HLH, helix-loop-helix DNA-binding domain"/>
    <property type="match status" value="1"/>
</dbReference>
<organism evidence="8 9">
    <name type="scientific">Carnegiea gigantea</name>
    <dbReference type="NCBI Taxonomy" id="171969"/>
    <lineage>
        <taxon>Eukaryota</taxon>
        <taxon>Viridiplantae</taxon>
        <taxon>Streptophyta</taxon>
        <taxon>Embryophyta</taxon>
        <taxon>Tracheophyta</taxon>
        <taxon>Spermatophyta</taxon>
        <taxon>Magnoliopsida</taxon>
        <taxon>eudicotyledons</taxon>
        <taxon>Gunneridae</taxon>
        <taxon>Pentapetalae</taxon>
        <taxon>Caryophyllales</taxon>
        <taxon>Cactineae</taxon>
        <taxon>Cactaceae</taxon>
        <taxon>Cactoideae</taxon>
        <taxon>Echinocereeae</taxon>
        <taxon>Carnegiea</taxon>
    </lineage>
</organism>
<dbReference type="GO" id="GO:0000981">
    <property type="term" value="F:DNA-binding transcription factor activity, RNA polymerase II-specific"/>
    <property type="evidence" value="ECO:0007669"/>
    <property type="project" value="TreeGrafter"/>
</dbReference>
<comment type="caution">
    <text evidence="8">The sequence shown here is derived from an EMBL/GenBank/DDBJ whole genome shotgun (WGS) entry which is preliminary data.</text>
</comment>
<evidence type="ECO:0000313" key="8">
    <source>
        <dbReference type="EMBL" id="KAJ8445236.1"/>
    </source>
</evidence>
<evidence type="ECO:0000256" key="2">
    <source>
        <dbReference type="ARBA" id="ARBA00023015"/>
    </source>
</evidence>
<keyword evidence="2" id="KW-0805">Transcription regulation</keyword>
<evidence type="ECO:0000259" key="7">
    <source>
        <dbReference type="PROSITE" id="PS50888"/>
    </source>
</evidence>
<evidence type="ECO:0000256" key="1">
    <source>
        <dbReference type="ARBA" id="ARBA00004123"/>
    </source>
</evidence>
<comment type="subcellular location">
    <subcellularLocation>
        <location evidence="1">Nucleus</location>
    </subcellularLocation>
</comment>
<protein>
    <recommendedName>
        <fullName evidence="7">BHLH domain-containing protein</fullName>
    </recommendedName>
</protein>
<dbReference type="CDD" id="cd11393">
    <property type="entry name" value="bHLH_AtbHLH_like"/>
    <property type="match status" value="1"/>
</dbReference>
<dbReference type="Proteomes" id="UP001153076">
    <property type="component" value="Unassembled WGS sequence"/>
</dbReference>
<keyword evidence="4" id="KW-0804">Transcription</keyword>
<keyword evidence="5" id="KW-0539">Nucleus</keyword>
<dbReference type="InterPro" id="IPR036638">
    <property type="entry name" value="HLH_DNA-bd_sf"/>
</dbReference>
<proteinExistence type="predicted"/>
<feature type="domain" description="BHLH" evidence="7">
    <location>
        <begin position="23"/>
        <end position="72"/>
    </location>
</feature>
<dbReference type="AlphaFoldDB" id="A0A9Q1KM25"/>
<dbReference type="GO" id="GO:0005634">
    <property type="term" value="C:nucleus"/>
    <property type="evidence" value="ECO:0007669"/>
    <property type="project" value="UniProtKB-SubCell"/>
</dbReference>
<evidence type="ECO:0000313" key="9">
    <source>
        <dbReference type="Proteomes" id="UP001153076"/>
    </source>
</evidence>
<keyword evidence="9" id="KW-1185">Reference proteome</keyword>
<accession>A0A9Q1KM25</accession>
<dbReference type="GO" id="GO:0000978">
    <property type="term" value="F:RNA polymerase II cis-regulatory region sequence-specific DNA binding"/>
    <property type="evidence" value="ECO:0007669"/>
    <property type="project" value="TreeGrafter"/>
</dbReference>
<evidence type="ECO:0000256" key="5">
    <source>
        <dbReference type="ARBA" id="ARBA00023242"/>
    </source>
</evidence>
<reference evidence="8" key="1">
    <citation type="submission" date="2022-04" db="EMBL/GenBank/DDBJ databases">
        <title>Carnegiea gigantea Genome sequencing and assembly v2.</title>
        <authorList>
            <person name="Copetti D."/>
            <person name="Sanderson M.J."/>
            <person name="Burquez A."/>
            <person name="Wojciechowski M.F."/>
        </authorList>
    </citation>
    <scope>NUCLEOTIDE SEQUENCE</scope>
    <source>
        <strain evidence="8">SGP5-SGP5p</strain>
        <tissue evidence="8">Aerial part</tissue>
    </source>
</reference>
<dbReference type="PANTHER" id="PTHR16223:SF249">
    <property type="entry name" value="TRANSCRIPTION FACTOR BHLH154"/>
    <property type="match status" value="1"/>
</dbReference>
<feature type="region of interest" description="Disordered" evidence="6">
    <location>
        <begin position="1"/>
        <end position="31"/>
    </location>
</feature>
<dbReference type="GO" id="GO:0046983">
    <property type="term" value="F:protein dimerization activity"/>
    <property type="evidence" value="ECO:0007669"/>
    <property type="project" value="InterPro"/>
</dbReference>
<dbReference type="PROSITE" id="PS50888">
    <property type="entry name" value="BHLH"/>
    <property type="match status" value="1"/>
</dbReference>
<keyword evidence="3" id="KW-0238">DNA-binding</keyword>
<dbReference type="EMBL" id="JAKOGI010000079">
    <property type="protein sequence ID" value="KAJ8445236.1"/>
    <property type="molecule type" value="Genomic_DNA"/>
</dbReference>
<evidence type="ECO:0000256" key="3">
    <source>
        <dbReference type="ARBA" id="ARBA00023125"/>
    </source>
</evidence>
<gene>
    <name evidence="8" type="ORF">Cgig2_024442</name>
</gene>
<evidence type="ECO:0000256" key="6">
    <source>
        <dbReference type="SAM" id="MobiDB-lite"/>
    </source>
</evidence>